<organism evidence="2 3">
    <name type="scientific">Deinococcus radiodurans (strain ATCC 13939 / DSM 20539 / JCM 16871 / CCUG 27074 / LMG 4051 / NBRC 15346 / NCIMB 9279 / VKM B-1422 / R1)</name>
    <dbReference type="NCBI Taxonomy" id="243230"/>
    <lineage>
        <taxon>Bacteria</taxon>
        <taxon>Thermotogati</taxon>
        <taxon>Deinococcota</taxon>
        <taxon>Deinococci</taxon>
        <taxon>Deinococcales</taxon>
        <taxon>Deinococcaceae</taxon>
        <taxon>Deinococcus</taxon>
    </lineage>
</organism>
<keyword evidence="3" id="KW-1185">Reference proteome</keyword>
<name>Q9RVI8_DEIRA</name>
<dbReference type="PANTHER" id="PTHR38591:SF1">
    <property type="entry name" value="BLL1000 PROTEIN"/>
    <property type="match status" value="1"/>
</dbReference>
<dbReference type="PANTHER" id="PTHR38591">
    <property type="entry name" value="HYDROLASE"/>
    <property type="match status" value="1"/>
</dbReference>
<dbReference type="SUPFAM" id="SSF159245">
    <property type="entry name" value="AttH-like"/>
    <property type="match status" value="1"/>
</dbReference>
<gene>
    <name evidence="2" type="ordered locus">DR_1041</name>
</gene>
<dbReference type="InParanoid" id="Q9RVI8"/>
<dbReference type="AlphaFoldDB" id="Q9RVI8"/>
<protein>
    <recommendedName>
        <fullName evidence="1">AttH domain-containing protein</fullName>
    </recommendedName>
</protein>
<dbReference type="STRING" id="243230.DR_1041"/>
<dbReference type="eggNOG" id="COG5621">
    <property type="taxonomic scope" value="Bacteria"/>
</dbReference>
<dbReference type="Pfam" id="PF17186">
    <property type="entry name" value="Lipocalin_9"/>
    <property type="match status" value="1"/>
</dbReference>
<dbReference type="PATRIC" id="fig|243230.17.peg.1237"/>
<dbReference type="KEGG" id="dra:DR_1041"/>
<accession>Q9RVI8</accession>
<evidence type="ECO:0000313" key="2">
    <source>
        <dbReference type="EMBL" id="AAF10614.1"/>
    </source>
</evidence>
<dbReference type="Gene3D" id="2.40.370.10">
    <property type="entry name" value="AttH-like domain"/>
    <property type="match status" value="2"/>
</dbReference>
<dbReference type="Proteomes" id="UP000002524">
    <property type="component" value="Chromosome 1"/>
</dbReference>
<feature type="domain" description="AttH" evidence="1">
    <location>
        <begin position="57"/>
        <end position="210"/>
    </location>
</feature>
<evidence type="ECO:0000313" key="3">
    <source>
        <dbReference type="Proteomes" id="UP000002524"/>
    </source>
</evidence>
<dbReference type="OrthoDB" id="9770826at2"/>
<dbReference type="InterPro" id="IPR010791">
    <property type="entry name" value="AttH_dom"/>
</dbReference>
<dbReference type="PROSITE" id="PS51257">
    <property type="entry name" value="PROKAR_LIPOPROTEIN"/>
    <property type="match status" value="1"/>
</dbReference>
<proteinExistence type="predicted"/>
<reference evidence="2 3" key="1">
    <citation type="journal article" date="1999" name="Science">
        <title>Genome sequence of the radioresistant bacterium Deinococcus radiodurans R1.</title>
        <authorList>
            <person name="White O."/>
            <person name="Eisen J.A."/>
            <person name="Heidelberg J.F."/>
            <person name="Hickey E.K."/>
            <person name="Peterson J.D."/>
            <person name="Dodson R.J."/>
            <person name="Haft D.H."/>
            <person name="Gwinn M.L."/>
            <person name="Nelson W.C."/>
            <person name="Richardson D.L."/>
            <person name="Moffat K.S."/>
            <person name="Qin H."/>
            <person name="Jiang L."/>
            <person name="Pamphile W."/>
            <person name="Crosby M."/>
            <person name="Shen M."/>
            <person name="Vamathevan J.J."/>
            <person name="Lam P."/>
            <person name="McDonald L."/>
            <person name="Utterback T."/>
            <person name="Zalewski C."/>
            <person name="Makarova K.S."/>
            <person name="Aravind L."/>
            <person name="Daly M.J."/>
            <person name="Minton K.W."/>
            <person name="Fleischmann R.D."/>
            <person name="Ketchum K.A."/>
            <person name="Nelson K.E."/>
            <person name="Salzberg S."/>
            <person name="Smith H.O."/>
            <person name="Venter J.C."/>
            <person name="Fraser C.M."/>
        </authorList>
    </citation>
    <scope>NUCLEOTIDE SEQUENCE [LARGE SCALE GENOMIC DNA]</scope>
    <source>
        <strain evidence="3">ATCC 13939 / DSM 20539 / JCM 16871 / LMG 4051 / NBRC 15346 / NCIMB 9279 / R1 / VKM B-1422</strain>
    </source>
</reference>
<evidence type="ECO:0000259" key="1">
    <source>
        <dbReference type="Pfam" id="PF07143"/>
    </source>
</evidence>
<sequence length="348" mass="38245">MHSWRARVCHSVDMPSRLLLSACAALALSSCAPRLQPSFDPAVQPRADDLGPHGDLMEWWYLSGYLPAQKLAFHWAQFKVSPPNFPTDVFFSHVAVTDLTTGKVTFLEQNESPQLGTGKASYPPLKLRDGDWTFEQTVSGPRGEFKLDAGPLRLTLLPQKPPVIHPPGYSGVPELTGAMYYQSITRLGMQGTVAGKDVTGGVAWLDHQWGGMSAGTQARWDWLSAHMDGGEDLMLYRVLLPDGKVVQTFGTITDQAGQVRAATNVVMEPGRVWKSATGRDYVLDWHVRAGEFDLNVEAAHDDQELVSKGTRIVYWEGPVELSGTWRGQPGQGSGMMELVAGSLDSRRR</sequence>
<dbReference type="InterPro" id="IPR023374">
    <property type="entry name" value="AttH-like_dom_sf"/>
</dbReference>
<dbReference type="EnsemblBacteria" id="AAF10614">
    <property type="protein sequence ID" value="AAF10614"/>
    <property type="gene ID" value="DR_1041"/>
</dbReference>
<dbReference type="EMBL" id="AE000513">
    <property type="protein sequence ID" value="AAF10614.1"/>
    <property type="molecule type" value="Genomic_DNA"/>
</dbReference>
<dbReference type="PaxDb" id="243230-DR_1041"/>
<dbReference type="HOGENOM" id="CLU_847123_0_0_0"/>
<dbReference type="PIR" id="B75445">
    <property type="entry name" value="B75445"/>
</dbReference>
<dbReference type="Pfam" id="PF07143">
    <property type="entry name" value="CrtC"/>
    <property type="match status" value="1"/>
</dbReference>